<protein>
    <recommendedName>
        <fullName evidence="2">DUF7088 domain-containing protein</fullName>
    </recommendedName>
</protein>
<dbReference type="InterPro" id="IPR055396">
    <property type="entry name" value="DUF7088"/>
</dbReference>
<dbReference type="EMBL" id="BMXI01000011">
    <property type="protein sequence ID" value="GHC58522.1"/>
    <property type="molecule type" value="Genomic_DNA"/>
</dbReference>
<keyword evidence="1" id="KW-0472">Membrane</keyword>
<keyword evidence="4" id="KW-1185">Reference proteome</keyword>
<evidence type="ECO:0000313" key="3">
    <source>
        <dbReference type="EMBL" id="GHC58522.1"/>
    </source>
</evidence>
<feature type="transmembrane region" description="Helical" evidence="1">
    <location>
        <begin position="12"/>
        <end position="32"/>
    </location>
</feature>
<dbReference type="Proteomes" id="UP000644507">
    <property type="component" value="Unassembled WGS sequence"/>
</dbReference>
<feature type="domain" description="DUF7088" evidence="2">
    <location>
        <begin position="42"/>
        <end position="122"/>
    </location>
</feature>
<keyword evidence="1" id="KW-1133">Transmembrane helix</keyword>
<reference evidence="3" key="1">
    <citation type="journal article" date="2014" name="Int. J. Syst. Evol. Microbiol.">
        <title>Complete genome sequence of Corynebacterium casei LMG S-19264T (=DSM 44701T), isolated from a smear-ripened cheese.</title>
        <authorList>
            <consortium name="US DOE Joint Genome Institute (JGI-PGF)"/>
            <person name="Walter F."/>
            <person name="Albersmeier A."/>
            <person name="Kalinowski J."/>
            <person name="Ruckert C."/>
        </authorList>
    </citation>
    <scope>NUCLEOTIDE SEQUENCE</scope>
    <source>
        <strain evidence="3">KCTC 12988</strain>
    </source>
</reference>
<gene>
    <name evidence="3" type="ORF">GCM10007100_26920</name>
</gene>
<accession>A0A918TVI1</accession>
<reference evidence="3" key="2">
    <citation type="submission" date="2020-09" db="EMBL/GenBank/DDBJ databases">
        <authorList>
            <person name="Sun Q."/>
            <person name="Kim S."/>
        </authorList>
    </citation>
    <scope>NUCLEOTIDE SEQUENCE</scope>
    <source>
        <strain evidence="3">KCTC 12988</strain>
    </source>
</reference>
<organism evidence="3 4">
    <name type="scientific">Roseibacillus persicicus</name>
    <dbReference type="NCBI Taxonomy" id="454148"/>
    <lineage>
        <taxon>Bacteria</taxon>
        <taxon>Pseudomonadati</taxon>
        <taxon>Verrucomicrobiota</taxon>
        <taxon>Verrucomicrobiia</taxon>
        <taxon>Verrucomicrobiales</taxon>
        <taxon>Verrucomicrobiaceae</taxon>
        <taxon>Roseibacillus</taxon>
    </lineage>
</organism>
<evidence type="ECO:0000259" key="2">
    <source>
        <dbReference type="Pfam" id="PF23357"/>
    </source>
</evidence>
<dbReference type="Pfam" id="PF23357">
    <property type="entry name" value="DUF7088"/>
    <property type="match status" value="1"/>
</dbReference>
<sequence>MKPISRLGIGSLSVIQLILATVIFLAAAYLSANYFKVWDLSKDQDYTLSDLTQKILSKEALAQREDPVLVTVAFRKTSPYYQRVRRSVEEFERESRGKIKAKFLDPVREPDAASRFASAYNLTLNTDLILIDARPKGSAAPDPNLTRYLAVEDLVIFQTDQNNQRRPIGFQIEDRIATALLSIVEGAPRKLYFLADKSPVESGSTESPWTMLAETLLRQNLILEPINLSDTQSIPADAEAVVLVAPSYDLEDRELAILDDYWERPKASILAILDPKHRPAKLRAFLRRHGITPNNDRLVTVQNGRSINQVSAIFTDFEGVNEGLGGQSTTFDGPTCSLSVRESAEDLNSQNIFPINLLQASPSFWGETRYQEVGVLPEFNSAEDLRNEQGLPVAAAVIVGDATSDEAAEAASRMVVISNSHFLHPERAREEQIDFVKNSVNWLIGREELVGVGPRGLRTYKLNLVGPEVTFLNNLILFLLPSGLLVLGGLVWSNRRA</sequence>
<dbReference type="AlphaFoldDB" id="A0A918TVI1"/>
<keyword evidence="1" id="KW-0812">Transmembrane</keyword>
<proteinExistence type="predicted"/>
<comment type="caution">
    <text evidence="3">The sequence shown here is derived from an EMBL/GenBank/DDBJ whole genome shotgun (WGS) entry which is preliminary data.</text>
</comment>
<feature type="transmembrane region" description="Helical" evidence="1">
    <location>
        <begin position="471"/>
        <end position="492"/>
    </location>
</feature>
<evidence type="ECO:0000256" key="1">
    <source>
        <dbReference type="SAM" id="Phobius"/>
    </source>
</evidence>
<name>A0A918TVI1_9BACT</name>
<evidence type="ECO:0000313" key="4">
    <source>
        <dbReference type="Proteomes" id="UP000644507"/>
    </source>
</evidence>
<dbReference type="RefSeq" id="WP_189570758.1">
    <property type="nucleotide sequence ID" value="NZ_BMXI01000011.1"/>
</dbReference>